<feature type="region of interest" description="Disordered" evidence="1">
    <location>
        <begin position="1"/>
        <end position="34"/>
    </location>
</feature>
<organism evidence="2 3">
    <name type="scientific">Capnocytophaga ochracea</name>
    <dbReference type="NCBI Taxonomy" id="1018"/>
    <lineage>
        <taxon>Bacteria</taxon>
        <taxon>Pseudomonadati</taxon>
        <taxon>Bacteroidota</taxon>
        <taxon>Flavobacteriia</taxon>
        <taxon>Flavobacteriales</taxon>
        <taxon>Flavobacteriaceae</taxon>
        <taxon>Capnocytophaga</taxon>
    </lineage>
</organism>
<accession>A0A2X2RF76</accession>
<dbReference type="AlphaFoldDB" id="A0A2X2RF76"/>
<dbReference type="EMBL" id="UARG01000017">
    <property type="protein sequence ID" value="SQA79082.1"/>
    <property type="molecule type" value="Genomic_DNA"/>
</dbReference>
<evidence type="ECO:0000313" key="3">
    <source>
        <dbReference type="Proteomes" id="UP000249891"/>
    </source>
</evidence>
<gene>
    <name evidence="2" type="ORF">NCTC11546_02336</name>
</gene>
<sequence length="34" mass="4299">MVKLGDLYEPYRKDEQKTNNERYEPQEKIKNERR</sequence>
<evidence type="ECO:0000313" key="2">
    <source>
        <dbReference type="EMBL" id="SQA79082.1"/>
    </source>
</evidence>
<dbReference type="Proteomes" id="UP000249891">
    <property type="component" value="Unassembled WGS sequence"/>
</dbReference>
<evidence type="ECO:0000256" key="1">
    <source>
        <dbReference type="SAM" id="MobiDB-lite"/>
    </source>
</evidence>
<feature type="compositionally biased region" description="Basic and acidic residues" evidence="1">
    <location>
        <begin position="9"/>
        <end position="34"/>
    </location>
</feature>
<name>A0A2X2RF76_CAPOC</name>
<reference evidence="2 3" key="1">
    <citation type="submission" date="2018-06" db="EMBL/GenBank/DDBJ databases">
        <authorList>
            <consortium name="Pathogen Informatics"/>
            <person name="Doyle S."/>
        </authorList>
    </citation>
    <scope>NUCLEOTIDE SEQUENCE [LARGE SCALE GENOMIC DNA]</scope>
    <source>
        <strain evidence="2 3">NCTC11546</strain>
    </source>
</reference>
<proteinExistence type="predicted"/>
<protein>
    <submittedName>
        <fullName evidence="2">Uncharacterized protein</fullName>
    </submittedName>
</protein>